<keyword evidence="3" id="KW-1185">Reference proteome</keyword>
<evidence type="ECO:0008006" key="4">
    <source>
        <dbReference type="Google" id="ProtNLM"/>
    </source>
</evidence>
<dbReference type="EMBL" id="JAIKTS010000006">
    <property type="protein sequence ID" value="MCL7715802.1"/>
    <property type="molecule type" value="Genomic_DNA"/>
</dbReference>
<dbReference type="Proteomes" id="UP001431235">
    <property type="component" value="Unassembled WGS sequence"/>
</dbReference>
<evidence type="ECO:0000256" key="1">
    <source>
        <dbReference type="SAM" id="Phobius"/>
    </source>
</evidence>
<keyword evidence="1" id="KW-0472">Membrane</keyword>
<proteinExistence type="predicted"/>
<name>A0ABT0SKD5_9GAMM</name>
<evidence type="ECO:0000313" key="3">
    <source>
        <dbReference type="Proteomes" id="UP001431235"/>
    </source>
</evidence>
<keyword evidence="1" id="KW-0812">Transmembrane</keyword>
<accession>A0ABT0SKD5</accession>
<evidence type="ECO:0000313" key="2">
    <source>
        <dbReference type="EMBL" id="MCL7715802.1"/>
    </source>
</evidence>
<feature type="transmembrane region" description="Helical" evidence="1">
    <location>
        <begin position="140"/>
        <end position="161"/>
    </location>
</feature>
<organism evidence="2 3">
    <name type="scientific">Stenotrophomonas mori</name>
    <dbReference type="NCBI Taxonomy" id="2871096"/>
    <lineage>
        <taxon>Bacteria</taxon>
        <taxon>Pseudomonadati</taxon>
        <taxon>Pseudomonadota</taxon>
        <taxon>Gammaproteobacteria</taxon>
        <taxon>Lysobacterales</taxon>
        <taxon>Lysobacteraceae</taxon>
        <taxon>Stenotrophomonas</taxon>
    </lineage>
</organism>
<sequence length="164" mass="17185">MTAQDQNTSLAQLLDDNGISLAAIRDEHHPGFALQKARLIGLLKSGQITEKRVKALAKVLPGANEALRGVSSDAKESQVALIESLKSSHASAYSVIEKIVEQATSDELRLEALQTVERIAGSNDATHTQIAASNNTTFKYVAGGILAGLVLVAGGAAAKALSRR</sequence>
<keyword evidence="1" id="KW-1133">Transmembrane helix</keyword>
<protein>
    <recommendedName>
        <fullName evidence="4">DUF883 domain-containing protein</fullName>
    </recommendedName>
</protein>
<comment type="caution">
    <text evidence="2">The sequence shown here is derived from an EMBL/GenBank/DDBJ whole genome shotgun (WGS) entry which is preliminary data.</text>
</comment>
<dbReference type="RefSeq" id="WP_250065283.1">
    <property type="nucleotide sequence ID" value="NZ_JAIKTS010000006.1"/>
</dbReference>
<reference evidence="2 3" key="1">
    <citation type="submission" date="2021-08" db="EMBL/GenBank/DDBJ databases">
        <title>Novel members of of the genus Stenotrophomonas from differernt environment.</title>
        <authorList>
            <person name="Deng Y."/>
        </authorList>
    </citation>
    <scope>NUCLEOTIDE SEQUENCE [LARGE SCALE GENOMIC DNA]</scope>
    <source>
        <strain evidence="2 3">CPCC 101365</strain>
    </source>
</reference>
<gene>
    <name evidence="2" type="ORF">K5L01_14245</name>
</gene>